<protein>
    <recommendedName>
        <fullName evidence="3">ESX-1 secretion-associated protein</fullName>
    </recommendedName>
</protein>
<dbReference type="RefSeq" id="WP_137815861.1">
    <property type="nucleotide sequence ID" value="NZ_BJFL01000030.1"/>
</dbReference>
<evidence type="ECO:0000313" key="1">
    <source>
        <dbReference type="EMBL" id="GDY32866.1"/>
    </source>
</evidence>
<evidence type="ECO:0000313" key="2">
    <source>
        <dbReference type="Proteomes" id="UP000298860"/>
    </source>
</evidence>
<dbReference type="Proteomes" id="UP000298860">
    <property type="component" value="Unassembled WGS sequence"/>
</dbReference>
<accession>A0A4D4JES1</accession>
<proteinExistence type="predicted"/>
<comment type="caution">
    <text evidence="1">The sequence shown here is derived from an EMBL/GenBank/DDBJ whole genome shotgun (WGS) entry which is preliminary data.</text>
</comment>
<organism evidence="1 2">
    <name type="scientific">Gandjariella thermophila</name>
    <dbReference type="NCBI Taxonomy" id="1931992"/>
    <lineage>
        <taxon>Bacteria</taxon>
        <taxon>Bacillati</taxon>
        <taxon>Actinomycetota</taxon>
        <taxon>Actinomycetes</taxon>
        <taxon>Pseudonocardiales</taxon>
        <taxon>Pseudonocardiaceae</taxon>
        <taxon>Gandjariella</taxon>
    </lineage>
</organism>
<keyword evidence="2" id="KW-1185">Reference proteome</keyword>
<dbReference type="OrthoDB" id="3385501at2"/>
<evidence type="ECO:0008006" key="3">
    <source>
        <dbReference type="Google" id="ProtNLM"/>
    </source>
</evidence>
<dbReference type="AlphaFoldDB" id="A0A4D4JES1"/>
<dbReference type="EMBL" id="BJFL01000030">
    <property type="protein sequence ID" value="GDY32866.1"/>
    <property type="molecule type" value="Genomic_DNA"/>
</dbReference>
<reference evidence="2" key="1">
    <citation type="submission" date="2019-04" db="EMBL/GenBank/DDBJ databases">
        <title>Draft genome sequence of Pseudonocardiaceae bacterium SL3-2-4.</title>
        <authorList>
            <person name="Ningsih F."/>
            <person name="Yokota A."/>
            <person name="Sakai Y."/>
            <person name="Nanatani K."/>
            <person name="Yabe S."/>
            <person name="Oetari A."/>
            <person name="Sjamsuridzal W."/>
        </authorList>
    </citation>
    <scope>NUCLEOTIDE SEQUENCE [LARGE SCALE GENOMIC DNA]</scope>
    <source>
        <strain evidence="2">SL3-2-4</strain>
    </source>
</reference>
<name>A0A4D4JES1_9PSEU</name>
<sequence>MTNGYDVSAAELASHARQAGDVAERVGRANGAAQQVGLGGVGMYGLLCSPVLIPALHAFFGDCDDLLKNAADLGHACAEGIQHTQRNYEQVERDVAEMLGKIK</sequence>
<gene>
    <name evidence="1" type="ORF">GTS_44990</name>
</gene>